<dbReference type="InterPro" id="IPR029063">
    <property type="entry name" value="SAM-dependent_MTases_sf"/>
</dbReference>
<evidence type="ECO:0000313" key="3">
    <source>
        <dbReference type="Proteomes" id="UP000249229"/>
    </source>
</evidence>
<dbReference type="PANTHER" id="PTHR36973:SF4">
    <property type="entry name" value="NODULATION PROTEIN"/>
    <property type="match status" value="1"/>
</dbReference>
<dbReference type="NCBIfam" id="TIGR01444">
    <property type="entry name" value="fkbM_fam"/>
    <property type="match status" value="1"/>
</dbReference>
<proteinExistence type="predicted"/>
<dbReference type="GO" id="GO:0008171">
    <property type="term" value="F:O-methyltransferase activity"/>
    <property type="evidence" value="ECO:0007669"/>
    <property type="project" value="TreeGrafter"/>
</dbReference>
<evidence type="ECO:0000313" key="2">
    <source>
        <dbReference type="EMBL" id="PZQ59636.1"/>
    </source>
</evidence>
<dbReference type="PANTHER" id="PTHR36973">
    <property type="entry name" value="SLL1456 PROTEIN-RELATED"/>
    <property type="match status" value="1"/>
</dbReference>
<dbReference type="InterPro" id="IPR053188">
    <property type="entry name" value="FkbM_Methyltransferase"/>
</dbReference>
<dbReference type="EMBL" id="QFQI01000008">
    <property type="protein sequence ID" value="PZQ59636.1"/>
    <property type="molecule type" value="Genomic_DNA"/>
</dbReference>
<dbReference type="InterPro" id="IPR006342">
    <property type="entry name" value="FkbM_mtfrase"/>
</dbReference>
<sequence>MGLAPWVRSLLNRAGIETARKATLHHFLRTRHIDLVVDVGANLGQFVGEIRERGYKGPLHSFEPVSKVFAALEKKAARDPSWTVTRTALGAEPGEAHINLYEFDTLNSMHSIDAGSAQRLGVDPALRGVETVPVTTLDLALAGNDATSILLKIDTQGHERAVLDGAGETLKRTSALLLELPSEKLYENIWGFSEAIAHLDALGFTPAQFRAVNTMNDDPACAMEFDCLFRRKG</sequence>
<dbReference type="Pfam" id="PF05050">
    <property type="entry name" value="Methyltransf_21"/>
    <property type="match status" value="1"/>
</dbReference>
<organism evidence="2 3">
    <name type="scientific">Sphingomonas taxi</name>
    <dbReference type="NCBI Taxonomy" id="1549858"/>
    <lineage>
        <taxon>Bacteria</taxon>
        <taxon>Pseudomonadati</taxon>
        <taxon>Pseudomonadota</taxon>
        <taxon>Alphaproteobacteria</taxon>
        <taxon>Sphingomonadales</taxon>
        <taxon>Sphingomonadaceae</taxon>
        <taxon>Sphingomonas</taxon>
    </lineage>
</organism>
<feature type="domain" description="Methyltransferase FkbM" evidence="1">
    <location>
        <begin position="38"/>
        <end position="204"/>
    </location>
</feature>
<dbReference type="Proteomes" id="UP000249229">
    <property type="component" value="Unassembled WGS sequence"/>
</dbReference>
<accession>A0A2W5P1P7</accession>
<comment type="caution">
    <text evidence="2">The sequence shown here is derived from an EMBL/GenBank/DDBJ whole genome shotgun (WGS) entry which is preliminary data.</text>
</comment>
<name>A0A2W5P1P7_9SPHN</name>
<dbReference type="Gene3D" id="3.40.50.150">
    <property type="entry name" value="Vaccinia Virus protein VP39"/>
    <property type="match status" value="1"/>
</dbReference>
<reference evidence="2 3" key="1">
    <citation type="submission" date="2017-08" db="EMBL/GenBank/DDBJ databases">
        <title>Infants hospitalized years apart are colonized by the same room-sourced microbial strains.</title>
        <authorList>
            <person name="Brooks B."/>
            <person name="Olm M.R."/>
            <person name="Firek B.A."/>
            <person name="Baker R."/>
            <person name="Thomas B.C."/>
            <person name="Morowitz M.J."/>
            <person name="Banfield J.F."/>
        </authorList>
    </citation>
    <scope>NUCLEOTIDE SEQUENCE [LARGE SCALE GENOMIC DNA]</scope>
    <source>
        <strain evidence="2">S2_005_001_R1_22</strain>
    </source>
</reference>
<evidence type="ECO:0000259" key="1">
    <source>
        <dbReference type="Pfam" id="PF05050"/>
    </source>
</evidence>
<dbReference type="AlphaFoldDB" id="A0A2W5P1P7"/>
<protein>
    <recommendedName>
        <fullName evidence="1">Methyltransferase FkbM domain-containing protein</fullName>
    </recommendedName>
</protein>
<dbReference type="SUPFAM" id="SSF53335">
    <property type="entry name" value="S-adenosyl-L-methionine-dependent methyltransferases"/>
    <property type="match status" value="1"/>
</dbReference>
<gene>
    <name evidence="2" type="ORF">DI544_10935</name>
</gene>